<dbReference type="Pfam" id="PF14019">
    <property type="entry name" value="DUF4235"/>
    <property type="match status" value="1"/>
</dbReference>
<accession>A0ABP3WUI1</accession>
<dbReference type="RefSeq" id="WP_343858506.1">
    <property type="nucleotide sequence ID" value="NZ_BAAAFD010000003.1"/>
</dbReference>
<dbReference type="EMBL" id="BAAAFD010000003">
    <property type="protein sequence ID" value="GAA0855934.1"/>
    <property type="molecule type" value="Genomic_DNA"/>
</dbReference>
<comment type="caution">
    <text evidence="2">The sequence shown here is derived from an EMBL/GenBank/DDBJ whole genome shotgun (WGS) entry which is preliminary data.</text>
</comment>
<keyword evidence="3" id="KW-1185">Reference proteome</keyword>
<sequence length="83" mass="8686">MSKSDKIISGPLLAAVVFGGGYLARKGIGKAWSGVTKEPIPPKKNNAEAELGEAVTWAVATGVAVGLFRFALRRANYKGSPLE</sequence>
<proteinExistence type="predicted"/>
<dbReference type="Proteomes" id="UP001500359">
    <property type="component" value="Unassembled WGS sequence"/>
</dbReference>
<dbReference type="InterPro" id="IPR025329">
    <property type="entry name" value="DUF4235"/>
</dbReference>
<keyword evidence="1" id="KW-0812">Transmembrane</keyword>
<protein>
    <recommendedName>
        <fullName evidence="4">DUF4235 domain-containing protein</fullName>
    </recommendedName>
</protein>
<evidence type="ECO:0000313" key="2">
    <source>
        <dbReference type="EMBL" id="GAA0855934.1"/>
    </source>
</evidence>
<feature type="transmembrane region" description="Helical" evidence="1">
    <location>
        <begin position="7"/>
        <end position="24"/>
    </location>
</feature>
<evidence type="ECO:0000313" key="3">
    <source>
        <dbReference type="Proteomes" id="UP001500359"/>
    </source>
</evidence>
<gene>
    <name evidence="2" type="ORF">GCM10009114_16100</name>
</gene>
<feature type="transmembrane region" description="Helical" evidence="1">
    <location>
        <begin position="54"/>
        <end position="72"/>
    </location>
</feature>
<keyword evidence="1" id="KW-0472">Membrane</keyword>
<name>A0ABP3WUI1_9ALTE</name>
<organism evidence="2 3">
    <name type="scientific">Aliiglaciecola litoralis</name>
    <dbReference type="NCBI Taxonomy" id="582857"/>
    <lineage>
        <taxon>Bacteria</taxon>
        <taxon>Pseudomonadati</taxon>
        <taxon>Pseudomonadota</taxon>
        <taxon>Gammaproteobacteria</taxon>
        <taxon>Alteromonadales</taxon>
        <taxon>Alteromonadaceae</taxon>
        <taxon>Aliiglaciecola</taxon>
    </lineage>
</organism>
<evidence type="ECO:0008006" key="4">
    <source>
        <dbReference type="Google" id="ProtNLM"/>
    </source>
</evidence>
<keyword evidence="1" id="KW-1133">Transmembrane helix</keyword>
<evidence type="ECO:0000256" key="1">
    <source>
        <dbReference type="SAM" id="Phobius"/>
    </source>
</evidence>
<reference evidence="3" key="1">
    <citation type="journal article" date="2019" name="Int. J. Syst. Evol. Microbiol.">
        <title>The Global Catalogue of Microorganisms (GCM) 10K type strain sequencing project: providing services to taxonomists for standard genome sequencing and annotation.</title>
        <authorList>
            <consortium name="The Broad Institute Genomics Platform"/>
            <consortium name="The Broad Institute Genome Sequencing Center for Infectious Disease"/>
            <person name="Wu L."/>
            <person name="Ma J."/>
        </authorList>
    </citation>
    <scope>NUCLEOTIDE SEQUENCE [LARGE SCALE GENOMIC DNA]</scope>
    <source>
        <strain evidence="3">JCM 15896</strain>
    </source>
</reference>